<dbReference type="SUPFAM" id="SSF46689">
    <property type="entry name" value="Homeodomain-like"/>
    <property type="match status" value="1"/>
</dbReference>
<proteinExistence type="predicted"/>
<keyword evidence="6" id="KW-1185">Reference proteome</keyword>
<dbReference type="InterPro" id="IPR018060">
    <property type="entry name" value="HTH_AraC"/>
</dbReference>
<dbReference type="PROSITE" id="PS01124">
    <property type="entry name" value="HTH_ARAC_FAMILY_2"/>
    <property type="match status" value="1"/>
</dbReference>
<evidence type="ECO:0000256" key="3">
    <source>
        <dbReference type="ARBA" id="ARBA00023163"/>
    </source>
</evidence>
<dbReference type="InterPro" id="IPR009057">
    <property type="entry name" value="Homeodomain-like_sf"/>
</dbReference>
<dbReference type="PANTHER" id="PTHR46796">
    <property type="entry name" value="HTH-TYPE TRANSCRIPTIONAL ACTIVATOR RHAS-RELATED"/>
    <property type="match status" value="1"/>
</dbReference>
<dbReference type="Gene3D" id="1.10.10.60">
    <property type="entry name" value="Homeodomain-like"/>
    <property type="match status" value="1"/>
</dbReference>
<evidence type="ECO:0000259" key="4">
    <source>
        <dbReference type="PROSITE" id="PS01124"/>
    </source>
</evidence>
<dbReference type="Pfam" id="PF14525">
    <property type="entry name" value="AraC_binding_2"/>
    <property type="match status" value="1"/>
</dbReference>
<dbReference type="PANTHER" id="PTHR46796:SF6">
    <property type="entry name" value="ARAC SUBFAMILY"/>
    <property type="match status" value="1"/>
</dbReference>
<keyword evidence="2" id="KW-0238">DNA-binding</keyword>
<evidence type="ECO:0000256" key="1">
    <source>
        <dbReference type="ARBA" id="ARBA00023015"/>
    </source>
</evidence>
<evidence type="ECO:0000256" key="2">
    <source>
        <dbReference type="ARBA" id="ARBA00023125"/>
    </source>
</evidence>
<evidence type="ECO:0000313" key="5">
    <source>
        <dbReference type="EMBL" id="MDQ0381130.1"/>
    </source>
</evidence>
<gene>
    <name evidence="5" type="ORF">FB470_005124</name>
</gene>
<name>A0ABU0F225_9PSEU</name>
<evidence type="ECO:0000313" key="6">
    <source>
        <dbReference type="Proteomes" id="UP001229651"/>
    </source>
</evidence>
<keyword evidence="3" id="KW-0804">Transcription</keyword>
<keyword evidence="1" id="KW-0805">Transcription regulation</keyword>
<dbReference type="InterPro" id="IPR035418">
    <property type="entry name" value="AraC-bd_2"/>
</dbReference>
<dbReference type="EMBL" id="JAUSUT010000001">
    <property type="protein sequence ID" value="MDQ0381130.1"/>
    <property type="molecule type" value="Genomic_DNA"/>
</dbReference>
<dbReference type="Proteomes" id="UP001229651">
    <property type="component" value="Unassembled WGS sequence"/>
</dbReference>
<dbReference type="InterPro" id="IPR050204">
    <property type="entry name" value="AraC_XylS_family_regulators"/>
</dbReference>
<accession>A0ABU0F225</accession>
<sequence>MRTSEPLSRLRAMHTTDPEEAWRTVSAVFVPHEVTVDGALDARLNVARSDRVTFGYLTYGAETTLEVPPLTDCYHLNLTLTGRTRVRHGRDETATHGAVGAMFSPFEPSTVTWSADAAQFAIKLPRTHLEAHLSALLHDVVPRPPRFAVRVGLRGPAGRGLLAAAKFFAQQAGAQTCVPELQREQWESFLLTQVLLGVPNTYSRALRTIGGSAGRYAVEQAIDYIEAHPGRPLGGAVLASVAGTSAAALRRAFLREVGMTPAEYVRRARAARPPRGF</sequence>
<protein>
    <recommendedName>
        <fullName evidence="4">HTH araC/xylS-type domain-containing protein</fullName>
    </recommendedName>
</protein>
<reference evidence="5 6" key="1">
    <citation type="submission" date="2023-07" db="EMBL/GenBank/DDBJ databases">
        <title>Sequencing the genomes of 1000 actinobacteria strains.</title>
        <authorList>
            <person name="Klenk H.-P."/>
        </authorList>
    </citation>
    <scope>NUCLEOTIDE SEQUENCE [LARGE SCALE GENOMIC DNA]</scope>
    <source>
        <strain evidence="5 6">DSM 45805</strain>
    </source>
</reference>
<organism evidence="5 6">
    <name type="scientific">Amycolatopsis thermophila</name>
    <dbReference type="NCBI Taxonomy" id="206084"/>
    <lineage>
        <taxon>Bacteria</taxon>
        <taxon>Bacillati</taxon>
        <taxon>Actinomycetota</taxon>
        <taxon>Actinomycetes</taxon>
        <taxon>Pseudonocardiales</taxon>
        <taxon>Pseudonocardiaceae</taxon>
        <taxon>Amycolatopsis</taxon>
    </lineage>
</organism>
<feature type="domain" description="HTH araC/xylS-type" evidence="4">
    <location>
        <begin position="219"/>
        <end position="277"/>
    </location>
</feature>
<comment type="caution">
    <text evidence="5">The sequence shown here is derived from an EMBL/GenBank/DDBJ whole genome shotgun (WGS) entry which is preliminary data.</text>
</comment>